<evidence type="ECO:0000256" key="1">
    <source>
        <dbReference type="ARBA" id="ARBA00004781"/>
    </source>
</evidence>
<reference evidence="8" key="1">
    <citation type="journal article" date="2023" name="Comput. Struct. Biotechnol. J.">
        <title>Discovery of a novel marine Bacteroidetes with a rich repertoire of carbohydrate-active enzymes.</title>
        <authorList>
            <person name="Chen B."/>
            <person name="Liu G."/>
            <person name="Chen Q."/>
            <person name="Wang H."/>
            <person name="Liu L."/>
            <person name="Tang K."/>
        </authorList>
    </citation>
    <scope>NUCLEOTIDE SEQUENCE</scope>
    <source>
        <strain evidence="8">TK19036</strain>
    </source>
</reference>
<dbReference type="InterPro" id="IPR029903">
    <property type="entry name" value="RmlD-like-bd"/>
</dbReference>
<gene>
    <name evidence="8" type="ORF">K4G66_19000</name>
</gene>
<name>A0AA49GIC4_9BACT</name>
<proteinExistence type="inferred from homology"/>
<evidence type="ECO:0000313" key="8">
    <source>
        <dbReference type="EMBL" id="WKN34468.1"/>
    </source>
</evidence>
<dbReference type="GO" id="GO:0008831">
    <property type="term" value="F:dTDP-4-dehydrorhamnose reductase activity"/>
    <property type="evidence" value="ECO:0007669"/>
    <property type="project" value="UniProtKB-EC"/>
</dbReference>
<dbReference type="InterPro" id="IPR005913">
    <property type="entry name" value="dTDP_dehydrorham_reduct"/>
</dbReference>
<dbReference type="CDD" id="cd05254">
    <property type="entry name" value="dTDP_HR_like_SDR_e"/>
    <property type="match status" value="1"/>
</dbReference>
<sequence>MYKILVTGANGLLGQKLTAYLATEKEIQVVATSRGCSRFELPDNVEYIPIDITQCNQMMTTLNQVKPDIIIHTAATTNVDYCEQHQDECWETNVQGVAHIVQGAKHCKSFLIHISTDFVFDGEETPLPEDANLNPVNFYGQSKVQAERLIQQSDIRYAILRTAVVYGVASNLSRTNFVLWVKDCLESKKKIQVVDDQYRTPTLADDLAMACYLVSLHRAQGIFHISGSEVLTPYQMALIVAKVFGLDEKLIERSDSSNFNQVAKRPMKTGLSIDKAWKEFAFMPCSFYEGVMLIEQQMTQSPIDEQHIMRIN</sequence>
<accession>A0AA49GIC4</accession>
<comment type="similarity">
    <text evidence="2 6">Belongs to the dTDP-4-dehydrorhamnose reductase family.</text>
</comment>
<dbReference type="PANTHER" id="PTHR10491:SF4">
    <property type="entry name" value="METHIONINE ADENOSYLTRANSFERASE 2 SUBUNIT BETA"/>
    <property type="match status" value="1"/>
</dbReference>
<evidence type="ECO:0000256" key="2">
    <source>
        <dbReference type="ARBA" id="ARBA00010944"/>
    </source>
</evidence>
<feature type="domain" description="RmlD-like substrate binding" evidence="7">
    <location>
        <begin position="3"/>
        <end position="294"/>
    </location>
</feature>
<keyword evidence="6" id="KW-0560">Oxidoreductase</keyword>
<dbReference type="EMBL" id="CP120682">
    <property type="protein sequence ID" value="WKN34468.1"/>
    <property type="molecule type" value="Genomic_DNA"/>
</dbReference>
<comment type="function">
    <text evidence="6">Catalyzes the reduction of dTDP-6-deoxy-L-lyxo-4-hexulose to yield dTDP-L-rhamnose.</text>
</comment>
<comment type="pathway">
    <text evidence="1 6">Carbohydrate biosynthesis; dTDP-L-rhamnose biosynthesis.</text>
</comment>
<dbReference type="Gene3D" id="3.40.50.720">
    <property type="entry name" value="NAD(P)-binding Rossmann-like Domain"/>
    <property type="match status" value="1"/>
</dbReference>
<evidence type="ECO:0000256" key="4">
    <source>
        <dbReference type="ARBA" id="ARBA00017099"/>
    </source>
</evidence>
<evidence type="ECO:0000256" key="6">
    <source>
        <dbReference type="RuleBase" id="RU364082"/>
    </source>
</evidence>
<dbReference type="EC" id="1.1.1.133" evidence="3 6"/>
<reference evidence="8" key="2">
    <citation type="journal article" date="2024" name="Antonie Van Leeuwenhoek">
        <title>Roseihalotalea indica gen. nov., sp. nov., a halophilic Bacteroidetes from mesopelagic Southwest Indian Ocean with higher carbohydrate metabolic potential.</title>
        <authorList>
            <person name="Chen B."/>
            <person name="Zhang M."/>
            <person name="Lin D."/>
            <person name="Ye J."/>
            <person name="Tang K."/>
        </authorList>
    </citation>
    <scope>NUCLEOTIDE SEQUENCE</scope>
    <source>
        <strain evidence="8">TK19036</strain>
    </source>
</reference>
<dbReference type="InterPro" id="IPR036291">
    <property type="entry name" value="NAD(P)-bd_dom_sf"/>
</dbReference>
<dbReference type="Pfam" id="PF04321">
    <property type="entry name" value="RmlD_sub_bind"/>
    <property type="match status" value="1"/>
</dbReference>
<dbReference type="AlphaFoldDB" id="A0AA49GIC4"/>
<evidence type="ECO:0000259" key="7">
    <source>
        <dbReference type="Pfam" id="PF04321"/>
    </source>
</evidence>
<comment type="catalytic activity">
    <reaction evidence="5">
        <text>dTDP-beta-L-rhamnose + NADP(+) = dTDP-4-dehydro-beta-L-rhamnose + NADPH + H(+)</text>
        <dbReference type="Rhea" id="RHEA:21796"/>
        <dbReference type="ChEBI" id="CHEBI:15378"/>
        <dbReference type="ChEBI" id="CHEBI:57510"/>
        <dbReference type="ChEBI" id="CHEBI:57783"/>
        <dbReference type="ChEBI" id="CHEBI:58349"/>
        <dbReference type="ChEBI" id="CHEBI:62830"/>
        <dbReference type="EC" id="1.1.1.133"/>
    </reaction>
</comment>
<evidence type="ECO:0000256" key="5">
    <source>
        <dbReference type="ARBA" id="ARBA00048200"/>
    </source>
</evidence>
<organism evidence="8">
    <name type="scientific">Roseihalotalea indica</name>
    <dbReference type="NCBI Taxonomy" id="2867963"/>
    <lineage>
        <taxon>Bacteria</taxon>
        <taxon>Pseudomonadati</taxon>
        <taxon>Bacteroidota</taxon>
        <taxon>Cytophagia</taxon>
        <taxon>Cytophagales</taxon>
        <taxon>Catalimonadaceae</taxon>
        <taxon>Roseihalotalea</taxon>
    </lineage>
</organism>
<evidence type="ECO:0000256" key="3">
    <source>
        <dbReference type="ARBA" id="ARBA00012929"/>
    </source>
</evidence>
<dbReference type="SUPFAM" id="SSF51735">
    <property type="entry name" value="NAD(P)-binding Rossmann-fold domains"/>
    <property type="match status" value="1"/>
</dbReference>
<dbReference type="PANTHER" id="PTHR10491">
    <property type="entry name" value="DTDP-4-DEHYDRORHAMNOSE REDUCTASE"/>
    <property type="match status" value="1"/>
</dbReference>
<protein>
    <recommendedName>
        <fullName evidence="4 6">dTDP-4-dehydrorhamnose reductase</fullName>
        <ecNumber evidence="3 6">1.1.1.133</ecNumber>
    </recommendedName>
</protein>
<keyword evidence="6" id="KW-0521">NADP</keyword>